<name>A0A1B6LGK7_9HEMI</name>
<proteinExistence type="predicted"/>
<dbReference type="AlphaFoldDB" id="A0A1B6LGK7"/>
<dbReference type="EMBL" id="GEBQ01017209">
    <property type="protein sequence ID" value="JAT22768.1"/>
    <property type="molecule type" value="Transcribed_RNA"/>
</dbReference>
<organism evidence="1">
    <name type="scientific">Graphocephala atropunctata</name>
    <dbReference type="NCBI Taxonomy" id="36148"/>
    <lineage>
        <taxon>Eukaryota</taxon>
        <taxon>Metazoa</taxon>
        <taxon>Ecdysozoa</taxon>
        <taxon>Arthropoda</taxon>
        <taxon>Hexapoda</taxon>
        <taxon>Insecta</taxon>
        <taxon>Pterygota</taxon>
        <taxon>Neoptera</taxon>
        <taxon>Paraneoptera</taxon>
        <taxon>Hemiptera</taxon>
        <taxon>Auchenorrhyncha</taxon>
        <taxon>Membracoidea</taxon>
        <taxon>Cicadellidae</taxon>
        <taxon>Cicadellinae</taxon>
        <taxon>Cicadellini</taxon>
        <taxon>Graphocephala</taxon>
    </lineage>
</organism>
<evidence type="ECO:0000313" key="1">
    <source>
        <dbReference type="EMBL" id="JAT22768.1"/>
    </source>
</evidence>
<sequence length="127" mass="14680">RGRPKGSSIGTVERKYSTLLGSMPIKIPKRKRGRPKGSSIGTVERKYSTLLGRMPIKIPKRKRGRPKGSLNKQQIEDFKYGHYWKRRTIESIRKVSQRNATVGVKNKIDVQERQKLDVPQQLELQEI</sequence>
<accession>A0A1B6LGK7</accession>
<reference evidence="1" key="1">
    <citation type="submission" date="2015-11" db="EMBL/GenBank/DDBJ databases">
        <title>De novo transcriptome assembly of four potential Pierce s Disease insect vectors from Arizona vineyards.</title>
        <authorList>
            <person name="Tassone E.E."/>
        </authorList>
    </citation>
    <scope>NUCLEOTIDE SEQUENCE</scope>
</reference>
<protein>
    <submittedName>
        <fullName evidence="1">Uncharacterized protein</fullName>
    </submittedName>
</protein>
<feature type="non-terminal residue" evidence="1">
    <location>
        <position position="1"/>
    </location>
</feature>
<gene>
    <name evidence="1" type="ORF">g.14248</name>
</gene>